<dbReference type="GO" id="GO:0044281">
    <property type="term" value="P:small molecule metabolic process"/>
    <property type="evidence" value="ECO:0007669"/>
    <property type="project" value="UniProtKB-ARBA"/>
</dbReference>
<evidence type="ECO:0000256" key="2">
    <source>
        <dbReference type="ARBA" id="ARBA00023239"/>
    </source>
</evidence>
<keyword evidence="1" id="KW-0210">Decarboxylase</keyword>
<evidence type="ECO:0000313" key="5">
    <source>
        <dbReference type="Proteomes" id="UP000245125"/>
    </source>
</evidence>
<sequence length="385" mass="41532">MRNPEKELLTILRETGVNFTASLPCEKIKVLLEMVEELFFHVPLTREEEGVGICAGAALSGKKPAMFVQSSGLGNMINALLSLTSFYRLPLALFVSQRGIYKEKIAAQLPMGQRLPAILKGSGIPCSLISTSEDFKLIQKKLPDVYRQGNIHAFLLNPSIWEDSEAKSRQDADQRIAPPCGYLTGSFSDRDTSATAGQLKPKFKRYEILKIISPHLKSKAVVCNLGFPSKELYSTGHQPSYFYMLGSMGMATPIGLGASLTNNKEVVVIDGDGSLLMNPGTLATAANFGPANLTIFAVDNGSYGSTGDQPTLAGTCVDLEAVARGFGIRDTLKVSTKKQLIDAIKKSGNGLRLIHALALPGNADVPSIPVSHLEIKKQFADFLKS</sequence>
<protein>
    <submittedName>
        <fullName evidence="4">Sulfopyruvate decarboxylase</fullName>
        <ecNumber evidence="4">4.1.1.79</ecNumber>
    </submittedName>
</protein>
<dbReference type="PANTHER" id="PTHR42818">
    <property type="entry name" value="SULFOPYRUVATE DECARBOXYLASE SUBUNIT ALPHA"/>
    <property type="match status" value="1"/>
</dbReference>
<dbReference type="InterPro" id="IPR011766">
    <property type="entry name" value="TPP_enzyme_TPP-bd"/>
</dbReference>
<dbReference type="OrthoDB" id="9785953at2"/>
<dbReference type="GO" id="GO:0050545">
    <property type="term" value="F:sulfopyruvate decarboxylase activity"/>
    <property type="evidence" value="ECO:0007669"/>
    <property type="project" value="UniProtKB-EC"/>
</dbReference>
<keyword evidence="4" id="KW-0670">Pyruvate</keyword>
<dbReference type="Gene3D" id="3.40.50.970">
    <property type="match status" value="2"/>
</dbReference>
<dbReference type="SUPFAM" id="SSF52518">
    <property type="entry name" value="Thiamin diphosphate-binding fold (THDP-binding)"/>
    <property type="match status" value="2"/>
</dbReference>
<dbReference type="AlphaFoldDB" id="A0A2U3QJZ7"/>
<dbReference type="CDD" id="cd07035">
    <property type="entry name" value="TPP_PYR_POX_like"/>
    <property type="match status" value="1"/>
</dbReference>
<dbReference type="GO" id="GO:0030976">
    <property type="term" value="F:thiamine pyrophosphate binding"/>
    <property type="evidence" value="ECO:0007669"/>
    <property type="project" value="InterPro"/>
</dbReference>
<keyword evidence="2 4" id="KW-0456">Lyase</keyword>
<evidence type="ECO:0000256" key="1">
    <source>
        <dbReference type="ARBA" id="ARBA00022793"/>
    </source>
</evidence>
<dbReference type="NCBIfam" id="TIGR03845">
    <property type="entry name" value="sulfopyru_alph"/>
    <property type="match status" value="1"/>
</dbReference>
<organism evidence="4 5">
    <name type="scientific">Candidatus Sulfobium mesophilum</name>
    <dbReference type="NCBI Taxonomy" id="2016548"/>
    <lineage>
        <taxon>Bacteria</taxon>
        <taxon>Pseudomonadati</taxon>
        <taxon>Nitrospirota</taxon>
        <taxon>Nitrospiria</taxon>
        <taxon>Nitrospirales</taxon>
        <taxon>Nitrospiraceae</taxon>
        <taxon>Candidatus Sulfobium</taxon>
    </lineage>
</organism>
<evidence type="ECO:0000313" key="4">
    <source>
        <dbReference type="EMBL" id="SPQ01660.1"/>
    </source>
</evidence>
<dbReference type="Proteomes" id="UP000245125">
    <property type="component" value="Unassembled WGS sequence"/>
</dbReference>
<name>A0A2U3QJZ7_9BACT</name>
<dbReference type="PANTHER" id="PTHR42818:SF1">
    <property type="entry name" value="SULFOPYRUVATE DECARBOXYLASE"/>
    <property type="match status" value="1"/>
</dbReference>
<dbReference type="EMBL" id="OUUY01000113">
    <property type="protein sequence ID" value="SPQ01660.1"/>
    <property type="molecule type" value="Genomic_DNA"/>
</dbReference>
<accession>A0A2U3QJZ7</accession>
<keyword evidence="5" id="KW-1185">Reference proteome</keyword>
<dbReference type="EC" id="4.1.1.79" evidence="4"/>
<feature type="domain" description="Thiamine pyrophosphate enzyme TPP-binding" evidence="3">
    <location>
        <begin position="238"/>
        <end position="347"/>
    </location>
</feature>
<dbReference type="InterPro" id="IPR029061">
    <property type="entry name" value="THDP-binding"/>
</dbReference>
<dbReference type="InterPro" id="IPR022502">
    <property type="entry name" value="Sulfopyruvate_deCO2ase_alpha"/>
</dbReference>
<evidence type="ECO:0000259" key="3">
    <source>
        <dbReference type="Pfam" id="PF02775"/>
    </source>
</evidence>
<proteinExistence type="predicted"/>
<dbReference type="Pfam" id="PF02775">
    <property type="entry name" value="TPP_enzyme_C"/>
    <property type="match status" value="1"/>
</dbReference>
<gene>
    <name evidence="4" type="primary">comDE</name>
    <name evidence="4" type="ORF">NBG4_640014</name>
</gene>
<dbReference type="InterPro" id="IPR051818">
    <property type="entry name" value="TPP_dependent_decarboxylase"/>
</dbReference>
<reference evidence="5" key="1">
    <citation type="submission" date="2018-03" db="EMBL/GenBank/DDBJ databases">
        <authorList>
            <person name="Zecchin S."/>
        </authorList>
    </citation>
    <scope>NUCLEOTIDE SEQUENCE [LARGE SCALE GENOMIC DNA]</scope>
</reference>